<protein>
    <submittedName>
        <fullName evidence="1">Uncharacterized protein</fullName>
    </submittedName>
</protein>
<proteinExistence type="predicted"/>
<evidence type="ECO:0000313" key="1">
    <source>
        <dbReference type="EMBL" id="MPN21236.1"/>
    </source>
</evidence>
<comment type="caution">
    <text evidence="1">The sequence shown here is derived from an EMBL/GenBank/DDBJ whole genome shotgun (WGS) entry which is preliminary data.</text>
</comment>
<dbReference type="AlphaFoldDB" id="A0A645G526"/>
<sequence length="167" mass="19704">MFNIAFFCPVEGFSHIEVVHQSFCSLARAGGRGFSVQFFQVFSEGLKPLGFHHFHCMVHLHNFCDHGHSRKDCRVTSYPYLSLKLFLKEQEVFFRDILPSAHRKTHISDNCKPVIKNLFQITPNFCHLWRKIDLEPFDFLFLDIRLNVPVFFRFYCHVLDMQGFADL</sequence>
<accession>A0A645G526</accession>
<gene>
    <name evidence="1" type="ORF">SDC9_168615</name>
</gene>
<organism evidence="1">
    <name type="scientific">bioreactor metagenome</name>
    <dbReference type="NCBI Taxonomy" id="1076179"/>
    <lineage>
        <taxon>unclassified sequences</taxon>
        <taxon>metagenomes</taxon>
        <taxon>ecological metagenomes</taxon>
    </lineage>
</organism>
<name>A0A645G526_9ZZZZ</name>
<reference evidence="1" key="1">
    <citation type="submission" date="2019-08" db="EMBL/GenBank/DDBJ databases">
        <authorList>
            <person name="Kucharzyk K."/>
            <person name="Murdoch R.W."/>
            <person name="Higgins S."/>
            <person name="Loffler F."/>
        </authorList>
    </citation>
    <scope>NUCLEOTIDE SEQUENCE</scope>
</reference>
<dbReference type="EMBL" id="VSSQ01069167">
    <property type="protein sequence ID" value="MPN21236.1"/>
    <property type="molecule type" value="Genomic_DNA"/>
</dbReference>